<dbReference type="InterPro" id="IPR036864">
    <property type="entry name" value="Zn2-C6_fun-type_DNA-bd_sf"/>
</dbReference>
<evidence type="ECO:0000313" key="7">
    <source>
        <dbReference type="EMBL" id="OAG16912.1"/>
    </source>
</evidence>
<dbReference type="InterPro" id="IPR000210">
    <property type="entry name" value="BTB/POZ_dom"/>
</dbReference>
<feature type="domain" description="Zn(2)-C6 fungal-type" evidence="5">
    <location>
        <begin position="43"/>
        <end position="73"/>
    </location>
</feature>
<dbReference type="SUPFAM" id="SSF57701">
    <property type="entry name" value="Zn2/Cys6 DNA-binding domain"/>
    <property type="match status" value="1"/>
</dbReference>
<evidence type="ECO:0008006" key="9">
    <source>
        <dbReference type="Google" id="ProtNLM"/>
    </source>
</evidence>
<proteinExistence type="predicted"/>
<dbReference type="CDD" id="cd12148">
    <property type="entry name" value="fungal_TF_MHR"/>
    <property type="match status" value="1"/>
</dbReference>
<dbReference type="InterPro" id="IPR011333">
    <property type="entry name" value="SKP1/BTB/POZ_sf"/>
</dbReference>
<comment type="subcellular location">
    <subcellularLocation>
        <location evidence="1">Nucleus</location>
    </subcellularLocation>
</comment>
<evidence type="ECO:0000256" key="1">
    <source>
        <dbReference type="ARBA" id="ARBA00004123"/>
    </source>
</evidence>
<feature type="domain" description="BTB" evidence="6">
    <location>
        <begin position="771"/>
        <end position="838"/>
    </location>
</feature>
<evidence type="ECO:0000313" key="8">
    <source>
        <dbReference type="Proteomes" id="UP000077248"/>
    </source>
</evidence>
<evidence type="ECO:0000256" key="2">
    <source>
        <dbReference type="ARBA" id="ARBA00022723"/>
    </source>
</evidence>
<dbReference type="VEuPathDB" id="FungiDB:CC77DRAFT_1053032"/>
<dbReference type="EMBL" id="KV441488">
    <property type="protein sequence ID" value="OAG16912.1"/>
    <property type="molecule type" value="Genomic_DNA"/>
</dbReference>
<dbReference type="AlphaFoldDB" id="A0A177DCS1"/>
<evidence type="ECO:0000256" key="3">
    <source>
        <dbReference type="ARBA" id="ARBA00023242"/>
    </source>
</evidence>
<dbReference type="Gene3D" id="3.30.710.10">
    <property type="entry name" value="Potassium Channel Kv1.1, Chain A"/>
    <property type="match status" value="1"/>
</dbReference>
<reference evidence="7 8" key="1">
    <citation type="submission" date="2016-05" db="EMBL/GenBank/DDBJ databases">
        <title>Comparative analysis of secretome profiles of manganese(II)-oxidizing ascomycete fungi.</title>
        <authorList>
            <consortium name="DOE Joint Genome Institute"/>
            <person name="Zeiner C.A."/>
            <person name="Purvine S.O."/>
            <person name="Zink E.M."/>
            <person name="Wu S."/>
            <person name="Pasa-Tolic L."/>
            <person name="Chaput D.L."/>
            <person name="Haridas S."/>
            <person name="Grigoriev I.V."/>
            <person name="Santelli C.M."/>
            <person name="Hansel C.M."/>
        </authorList>
    </citation>
    <scope>NUCLEOTIDE SEQUENCE [LARGE SCALE GENOMIC DNA]</scope>
    <source>
        <strain evidence="7 8">SRC1lrK2f</strain>
    </source>
</reference>
<dbReference type="PROSITE" id="PS00463">
    <property type="entry name" value="ZN2_CY6_FUNGAL_1"/>
    <property type="match status" value="1"/>
</dbReference>
<dbReference type="InterPro" id="IPR001138">
    <property type="entry name" value="Zn2Cys6_DnaBD"/>
</dbReference>
<evidence type="ECO:0000259" key="5">
    <source>
        <dbReference type="PROSITE" id="PS50048"/>
    </source>
</evidence>
<keyword evidence="3" id="KW-0539">Nucleus</keyword>
<gene>
    <name evidence="7" type="ORF">CC77DRAFT_1053032</name>
</gene>
<name>A0A177DCS1_ALTAL</name>
<dbReference type="Gene3D" id="4.10.240.10">
    <property type="entry name" value="Zn(2)-C6 fungal-type DNA-binding domain"/>
    <property type="match status" value="1"/>
</dbReference>
<dbReference type="SMART" id="SM00066">
    <property type="entry name" value="GAL4"/>
    <property type="match status" value="1"/>
</dbReference>
<dbReference type="GO" id="GO:0005634">
    <property type="term" value="C:nucleus"/>
    <property type="evidence" value="ECO:0007669"/>
    <property type="project" value="UniProtKB-SubCell"/>
</dbReference>
<dbReference type="Pfam" id="PF04082">
    <property type="entry name" value="Fungal_trans"/>
    <property type="match status" value="1"/>
</dbReference>
<evidence type="ECO:0000256" key="4">
    <source>
        <dbReference type="SAM" id="MobiDB-lite"/>
    </source>
</evidence>
<dbReference type="GO" id="GO:0008270">
    <property type="term" value="F:zinc ion binding"/>
    <property type="evidence" value="ECO:0007669"/>
    <property type="project" value="InterPro"/>
</dbReference>
<dbReference type="PANTHER" id="PTHR31001">
    <property type="entry name" value="UNCHARACTERIZED TRANSCRIPTIONAL REGULATORY PROTEIN"/>
    <property type="match status" value="1"/>
</dbReference>
<dbReference type="RefSeq" id="XP_018382333.1">
    <property type="nucleotide sequence ID" value="XM_018527725.1"/>
</dbReference>
<sequence>MSTWSHTTSLSVKMVSAPSDAPLDASHPTNTTAQEPPAPKSFSCVLCAQRKVKCDKRPDGCANCTKIRVRCVYKAPPPARRRKKGVREIDVATRLRVYEDALRQLGVEPEDLVKQHYAKATRGEELVTGFNGFLEPHGPSRARKAHVASEVGVLVLEEGKSRYLENGLWTSLHAEFREPKDILDESSDEEVSRGSYDVPLSPSATDGAALVMGVHSTSSNLLSLHPNPVQIFKLWQSYLRNIHPLVKICHAPTTQQLILDASDNLHALPRDTEALLFAIYCITVESLEDVECLLILGEPKGIATQRFRQGAQHALANANFLRSSSVMLLQSFTLFVLSLQDFDARVIWIFSGIAQRIGQRIGLHRDGDTLKLPPFEAEIRRRLWWQIMVLEGSSQKLAGTGTSGMILRGDVGMPSNINDSDLFPGMREMPKEHDGATEMMFFLIRCHVGDFLKRSAEDHTTFDGLWHRLSTSAVQVATKDKAINELENLFQRKFLCYCDLSIPWHLLCMHLAKSVLFMMRFMAHSTDSYNVDISPKEKDMLFDLALQVATSQNLAYTTKELRGFRWHVNLNFQWKAFIYLISELCHRTGGEKVDNAWAEIEKSYTFHPSFDRDLSKRALPIAVDNLTIKAWGAYKAAQGAPCTSEPHFIELIRQRHRQRRRPNLTNSTITNAALPAMSWSNEESTIEDHIQEMSNADDANSFDWAEFNASLGPPDDVTDLASFEFPEPMNWSTLDDFLVDLRNNGDTLDPVLHYEYVVTSTVDCLTSGEYSDLTIQCGDDVYKVHKVVVCTRAGFFARAIKFGGKEAQENVINLPKDEPTTIASLVKYLYSGTYSEDLLGNLDPEHTELHDASNIVIRRTPFWFYENRRRYTYDFPHTCSDDGCNDWCLCAHHFCTINCDSTCQAFVCNECCSLRVPGSPSRLLSHSKMYEIADKYEVTGLKELACKNLALACLAFWDDEVFPIAIKHAFSTTIAEDRGLRDVIIKIVSGHDSLVRKAEIQAVMLEHSDLAVGVLLKKAG</sequence>
<protein>
    <recommendedName>
        <fullName evidence="9">Zn(2)-C6 fungal-type domain-containing protein</fullName>
    </recommendedName>
</protein>
<dbReference type="OMA" id="YLWHIAN"/>
<dbReference type="PROSITE" id="PS50097">
    <property type="entry name" value="BTB"/>
    <property type="match status" value="1"/>
</dbReference>
<dbReference type="Pfam" id="PF00172">
    <property type="entry name" value="Zn_clus"/>
    <property type="match status" value="1"/>
</dbReference>
<feature type="region of interest" description="Disordered" evidence="4">
    <location>
        <begin position="19"/>
        <end position="38"/>
    </location>
</feature>
<dbReference type="GO" id="GO:0000981">
    <property type="term" value="F:DNA-binding transcription factor activity, RNA polymerase II-specific"/>
    <property type="evidence" value="ECO:0007669"/>
    <property type="project" value="InterPro"/>
</dbReference>
<dbReference type="KEGG" id="aalt:CC77DRAFT_1053032"/>
<keyword evidence="2" id="KW-0479">Metal-binding</keyword>
<accession>A0A177DCS1</accession>
<dbReference type="CDD" id="cd18186">
    <property type="entry name" value="BTB_POZ_ZBTB_KLHL-like"/>
    <property type="match status" value="1"/>
</dbReference>
<dbReference type="InterPro" id="IPR050613">
    <property type="entry name" value="Sec_Metabolite_Reg"/>
</dbReference>
<dbReference type="SUPFAM" id="SSF54695">
    <property type="entry name" value="POZ domain"/>
    <property type="match status" value="1"/>
</dbReference>
<dbReference type="PROSITE" id="PS50048">
    <property type="entry name" value="ZN2_CY6_FUNGAL_2"/>
    <property type="match status" value="1"/>
</dbReference>
<dbReference type="GO" id="GO:0006351">
    <property type="term" value="P:DNA-templated transcription"/>
    <property type="evidence" value="ECO:0007669"/>
    <property type="project" value="InterPro"/>
</dbReference>
<organism evidence="7 8">
    <name type="scientific">Alternaria alternata</name>
    <name type="common">Alternaria rot fungus</name>
    <name type="synonym">Torula alternata</name>
    <dbReference type="NCBI Taxonomy" id="5599"/>
    <lineage>
        <taxon>Eukaryota</taxon>
        <taxon>Fungi</taxon>
        <taxon>Dikarya</taxon>
        <taxon>Ascomycota</taxon>
        <taxon>Pezizomycotina</taxon>
        <taxon>Dothideomycetes</taxon>
        <taxon>Pleosporomycetidae</taxon>
        <taxon>Pleosporales</taxon>
        <taxon>Pleosporineae</taxon>
        <taxon>Pleosporaceae</taxon>
        <taxon>Alternaria</taxon>
        <taxon>Alternaria sect. Alternaria</taxon>
        <taxon>Alternaria alternata complex</taxon>
    </lineage>
</organism>
<dbReference type="GO" id="GO:0003677">
    <property type="term" value="F:DNA binding"/>
    <property type="evidence" value="ECO:0007669"/>
    <property type="project" value="InterPro"/>
</dbReference>
<dbReference type="CDD" id="cd00067">
    <property type="entry name" value="GAL4"/>
    <property type="match status" value="1"/>
</dbReference>
<evidence type="ECO:0000259" key="6">
    <source>
        <dbReference type="PROSITE" id="PS50097"/>
    </source>
</evidence>
<dbReference type="InterPro" id="IPR007219">
    <property type="entry name" value="XnlR_reg_dom"/>
</dbReference>
<dbReference type="PANTHER" id="PTHR31001:SF85">
    <property type="entry name" value="ZN(II)2CYS6 TRANSCRIPTION FACTOR (EUROFUNG)"/>
    <property type="match status" value="1"/>
</dbReference>
<dbReference type="GeneID" id="29113319"/>
<keyword evidence="8" id="KW-1185">Reference proteome</keyword>
<dbReference type="Proteomes" id="UP000077248">
    <property type="component" value="Unassembled WGS sequence"/>
</dbReference>
<dbReference type="Pfam" id="PF00651">
    <property type="entry name" value="BTB"/>
    <property type="match status" value="1"/>
</dbReference>